<proteinExistence type="predicted"/>
<keyword evidence="2" id="KW-0812">Transmembrane</keyword>
<dbReference type="InterPro" id="IPR000082">
    <property type="entry name" value="SEA_dom"/>
</dbReference>
<dbReference type="InterPro" id="IPR036364">
    <property type="entry name" value="SEA_dom_sf"/>
</dbReference>
<dbReference type="Proteomes" id="UP001152795">
    <property type="component" value="Unassembled WGS sequence"/>
</dbReference>
<dbReference type="Gene3D" id="3.30.70.960">
    <property type="entry name" value="SEA domain"/>
    <property type="match status" value="1"/>
</dbReference>
<keyword evidence="2" id="KW-0472">Membrane</keyword>
<dbReference type="PANTHER" id="PTHR33244">
    <property type="entry name" value="INTEGRASE CATALYTIC DOMAIN-CONTAINING PROTEIN-RELATED"/>
    <property type="match status" value="1"/>
</dbReference>
<evidence type="ECO:0000256" key="1">
    <source>
        <dbReference type="SAM" id="MobiDB-lite"/>
    </source>
</evidence>
<evidence type="ECO:0000256" key="2">
    <source>
        <dbReference type="SAM" id="Phobius"/>
    </source>
</evidence>
<sequence length="318" mass="37279">MKEKFEEKQRKQKRYYDRGSTELPAVQEGEAVRVQVQNKWKPAVIKEKLETPRSYIIQTPNGQRFRRNRNHIRKQKYGVQISRQWEPIEDFQSDGAREVREEQVSEPSTGQYYKTRSGRLKKSSVVSEMTLTDQKWDDQLETKTSKVYKNLASQLTVEIRKVYKDHAEFSYVIVKGFRRGSIIVEIEFIFTKEVEDPLKPLMEIKEIGKLGKMRVKIKTMEDDSNEDKILGLDKTIFFVIVGAAVVFILMISVVIYLRIKRHRTHREAKFKTRILNTSDKKSQGIAFQPTDQGSGEEIDLKVFDNEAIRLEDEIKIEP</sequence>
<organism evidence="3 4">
    <name type="scientific">Paramuricea clavata</name>
    <name type="common">Red gorgonian</name>
    <name type="synonym">Violescent sea-whip</name>
    <dbReference type="NCBI Taxonomy" id="317549"/>
    <lineage>
        <taxon>Eukaryota</taxon>
        <taxon>Metazoa</taxon>
        <taxon>Cnidaria</taxon>
        <taxon>Anthozoa</taxon>
        <taxon>Octocorallia</taxon>
        <taxon>Malacalcyonacea</taxon>
        <taxon>Plexauridae</taxon>
        <taxon>Paramuricea</taxon>
    </lineage>
</organism>
<dbReference type="PANTHER" id="PTHR33244:SF3">
    <property type="entry name" value="PEPTIDASE A2 DOMAIN-CONTAINING PROTEIN"/>
    <property type="match status" value="1"/>
</dbReference>
<keyword evidence="2" id="KW-1133">Transmembrane helix</keyword>
<dbReference type="EMBL" id="CACRXK020007382">
    <property type="protein sequence ID" value="CAB4012101.1"/>
    <property type="molecule type" value="Genomic_DNA"/>
</dbReference>
<accession>A0A6S7J3X6</accession>
<protein>
    <submittedName>
        <fullName evidence="3">Uncharacterized protein</fullName>
    </submittedName>
</protein>
<evidence type="ECO:0000313" key="3">
    <source>
        <dbReference type="EMBL" id="CAB4012101.1"/>
    </source>
</evidence>
<dbReference type="PROSITE" id="PS50024">
    <property type="entry name" value="SEA"/>
    <property type="match status" value="1"/>
</dbReference>
<feature type="compositionally biased region" description="Basic and acidic residues" evidence="1">
    <location>
        <begin position="1"/>
        <end position="20"/>
    </location>
</feature>
<feature type="region of interest" description="Disordered" evidence="1">
    <location>
        <begin position="1"/>
        <end position="22"/>
    </location>
</feature>
<evidence type="ECO:0000313" key="4">
    <source>
        <dbReference type="Proteomes" id="UP001152795"/>
    </source>
</evidence>
<comment type="caution">
    <text evidence="3">The sequence shown here is derived from an EMBL/GenBank/DDBJ whole genome shotgun (WGS) entry which is preliminary data.</text>
</comment>
<feature type="transmembrane region" description="Helical" evidence="2">
    <location>
        <begin position="236"/>
        <end position="257"/>
    </location>
</feature>
<dbReference type="OrthoDB" id="10596884at2759"/>
<keyword evidence="4" id="KW-1185">Reference proteome</keyword>
<reference evidence="3" key="1">
    <citation type="submission" date="2020-04" db="EMBL/GenBank/DDBJ databases">
        <authorList>
            <person name="Alioto T."/>
            <person name="Alioto T."/>
            <person name="Gomez Garrido J."/>
        </authorList>
    </citation>
    <scope>NUCLEOTIDE SEQUENCE</scope>
    <source>
        <strain evidence="3">A484AB</strain>
    </source>
</reference>
<name>A0A6S7J3X6_PARCT</name>
<dbReference type="Pfam" id="PF01390">
    <property type="entry name" value="SEA"/>
    <property type="match status" value="1"/>
</dbReference>
<gene>
    <name evidence="3" type="ORF">PACLA_8A071935</name>
</gene>
<dbReference type="AlphaFoldDB" id="A0A6S7J3X6"/>